<accession>A0A1B9GAT6</accession>
<gene>
    <name evidence="2" type="ORF">I302_02985</name>
    <name evidence="3" type="ORF">I302_104277</name>
</gene>
<proteinExistence type="predicted"/>
<reference evidence="3" key="4">
    <citation type="submission" date="2024-02" db="EMBL/GenBank/DDBJ databases">
        <title>Comparative genomics of Cryptococcus and Kwoniella reveals pathogenesis evolution and contrasting modes of karyotype evolution via chromosome fusion or intercentromeric recombination.</title>
        <authorList>
            <person name="Coelho M.A."/>
            <person name="David-Palma M."/>
            <person name="Shea T."/>
            <person name="Bowers K."/>
            <person name="McGinley-Smith S."/>
            <person name="Mohammad A.W."/>
            <person name="Gnirke A."/>
            <person name="Yurkov A.M."/>
            <person name="Nowrousian M."/>
            <person name="Sun S."/>
            <person name="Cuomo C.A."/>
            <person name="Heitman J."/>
        </authorList>
    </citation>
    <scope>NUCLEOTIDE SEQUENCE</scope>
    <source>
        <strain evidence="3">CBS 10118</strain>
    </source>
</reference>
<name>A0A1B9GAT6_9TREE</name>
<dbReference type="EMBL" id="KI894019">
    <property type="protein sequence ID" value="OCF28134.1"/>
    <property type="molecule type" value="Genomic_DNA"/>
</dbReference>
<keyword evidence="4" id="KW-1185">Reference proteome</keyword>
<dbReference type="VEuPathDB" id="FungiDB:I302_02985"/>
<evidence type="ECO:0000313" key="4">
    <source>
        <dbReference type="Proteomes" id="UP000092730"/>
    </source>
</evidence>
<protein>
    <submittedName>
        <fullName evidence="2">Uncharacterized protein</fullName>
    </submittedName>
</protein>
<feature type="region of interest" description="Disordered" evidence="1">
    <location>
        <begin position="165"/>
        <end position="238"/>
    </location>
</feature>
<evidence type="ECO:0000256" key="1">
    <source>
        <dbReference type="SAM" id="MobiDB-lite"/>
    </source>
</evidence>
<dbReference type="EMBL" id="CP144542">
    <property type="protein sequence ID" value="WVW82271.1"/>
    <property type="molecule type" value="Genomic_DNA"/>
</dbReference>
<evidence type="ECO:0000313" key="2">
    <source>
        <dbReference type="EMBL" id="OCF28134.1"/>
    </source>
</evidence>
<dbReference type="AlphaFoldDB" id="A0A1B9GAT6"/>
<feature type="compositionally biased region" description="Basic and acidic residues" evidence="1">
    <location>
        <begin position="224"/>
        <end position="235"/>
    </location>
</feature>
<feature type="compositionally biased region" description="Basic and acidic residues" evidence="1">
    <location>
        <begin position="188"/>
        <end position="205"/>
    </location>
</feature>
<reference evidence="2" key="1">
    <citation type="submission" date="2013-07" db="EMBL/GenBank/DDBJ databases">
        <title>The Genome Sequence of Cryptococcus bestiolae CBS10118.</title>
        <authorList>
            <consortium name="The Broad Institute Genome Sequencing Platform"/>
            <person name="Cuomo C."/>
            <person name="Litvintseva A."/>
            <person name="Chen Y."/>
            <person name="Heitman J."/>
            <person name="Sun S."/>
            <person name="Springer D."/>
            <person name="Dromer F."/>
            <person name="Young S.K."/>
            <person name="Zeng Q."/>
            <person name="Gargeya S."/>
            <person name="Fitzgerald M."/>
            <person name="Abouelleil A."/>
            <person name="Alvarado L."/>
            <person name="Berlin A.M."/>
            <person name="Chapman S.B."/>
            <person name="Dewar J."/>
            <person name="Goldberg J."/>
            <person name="Griggs A."/>
            <person name="Gujja S."/>
            <person name="Hansen M."/>
            <person name="Howarth C."/>
            <person name="Imamovic A."/>
            <person name="Larimer J."/>
            <person name="McCowan C."/>
            <person name="Murphy C."/>
            <person name="Pearson M."/>
            <person name="Priest M."/>
            <person name="Roberts A."/>
            <person name="Saif S."/>
            <person name="Shea T."/>
            <person name="Sykes S."/>
            <person name="Wortman J."/>
            <person name="Nusbaum C."/>
            <person name="Birren B."/>
        </authorList>
    </citation>
    <scope>NUCLEOTIDE SEQUENCE [LARGE SCALE GENOMIC DNA]</scope>
    <source>
        <strain evidence="2">CBS 10118</strain>
    </source>
</reference>
<organism evidence="2">
    <name type="scientific">Kwoniella bestiolae CBS 10118</name>
    <dbReference type="NCBI Taxonomy" id="1296100"/>
    <lineage>
        <taxon>Eukaryota</taxon>
        <taxon>Fungi</taxon>
        <taxon>Dikarya</taxon>
        <taxon>Basidiomycota</taxon>
        <taxon>Agaricomycotina</taxon>
        <taxon>Tremellomycetes</taxon>
        <taxon>Tremellales</taxon>
        <taxon>Cryptococcaceae</taxon>
        <taxon>Kwoniella</taxon>
    </lineage>
</organism>
<sequence>MCSLDNETIRIWKNVVAKLNSWLFRVEEAPELTKAGDLECQLLAWKDIDREHVDEDYTQVLLKRAFKKEDRRRHQRAFTPEGSDITLDTHVSYMTVDPNVHDPPPPLKARQLHFRLPEIMDYRPGPASVATSFRVGPDYATPFDIARMQSVAQWATLTSRPGRRMLRGEERLEEGELPEDDNGASDTDTIRGFDRRVDSNGHPEVDGGATPRAHYTASVAPSESDARTHLAHGTDETDSIFASPTEMAIARMEQEERNAYVPEGLEDGELIDY</sequence>
<reference evidence="2" key="3">
    <citation type="submission" date="2014-01" db="EMBL/GenBank/DDBJ databases">
        <title>Evolution of pathogenesis and genome organization in the Tremellales.</title>
        <authorList>
            <person name="Cuomo C."/>
            <person name="Litvintseva A."/>
            <person name="Heitman J."/>
            <person name="Chen Y."/>
            <person name="Sun S."/>
            <person name="Springer D."/>
            <person name="Dromer F."/>
            <person name="Young S."/>
            <person name="Zeng Q."/>
            <person name="Chapman S."/>
            <person name="Gujja S."/>
            <person name="Saif S."/>
            <person name="Birren B."/>
        </authorList>
    </citation>
    <scope>NUCLEOTIDE SEQUENCE</scope>
    <source>
        <strain evidence="2">CBS 10118</strain>
    </source>
</reference>
<reference evidence="3" key="2">
    <citation type="submission" date="2013-07" db="EMBL/GenBank/DDBJ databases">
        <authorList>
            <consortium name="The Broad Institute Genome Sequencing Platform"/>
            <person name="Cuomo C."/>
            <person name="Litvintseva A."/>
            <person name="Chen Y."/>
            <person name="Heitman J."/>
            <person name="Sun S."/>
            <person name="Springer D."/>
            <person name="Dromer F."/>
            <person name="Young S.K."/>
            <person name="Zeng Q."/>
            <person name="Gargeya S."/>
            <person name="Fitzgerald M."/>
            <person name="Abouelleil A."/>
            <person name="Alvarado L."/>
            <person name="Berlin A.M."/>
            <person name="Chapman S.B."/>
            <person name="Dewar J."/>
            <person name="Goldberg J."/>
            <person name="Griggs A."/>
            <person name="Gujja S."/>
            <person name="Hansen M."/>
            <person name="Howarth C."/>
            <person name="Imamovic A."/>
            <person name="Larimer J."/>
            <person name="McCowan C."/>
            <person name="Murphy C."/>
            <person name="Pearson M."/>
            <person name="Priest M."/>
            <person name="Roberts A."/>
            <person name="Saif S."/>
            <person name="Shea T."/>
            <person name="Sykes S."/>
            <person name="Wortman J."/>
            <person name="Nusbaum C."/>
            <person name="Birren B."/>
        </authorList>
    </citation>
    <scope>NUCLEOTIDE SEQUENCE</scope>
    <source>
        <strain evidence="3">CBS 10118</strain>
    </source>
</reference>
<evidence type="ECO:0000313" key="3">
    <source>
        <dbReference type="EMBL" id="WVW82271.1"/>
    </source>
</evidence>
<feature type="compositionally biased region" description="Acidic residues" evidence="1">
    <location>
        <begin position="171"/>
        <end position="183"/>
    </location>
</feature>
<dbReference type="KEGG" id="kbi:30207384"/>
<dbReference type="Proteomes" id="UP000092730">
    <property type="component" value="Chromosome 2"/>
</dbReference>
<dbReference type="RefSeq" id="XP_019049204.1">
    <property type="nucleotide sequence ID" value="XM_019189642.1"/>
</dbReference>
<dbReference type="GeneID" id="30207384"/>